<feature type="compositionally biased region" description="Low complexity" evidence="2">
    <location>
        <begin position="505"/>
        <end position="522"/>
    </location>
</feature>
<comment type="caution">
    <text evidence="5">The sequence shown here is derived from an EMBL/GenBank/DDBJ whole genome shotgun (WGS) entry which is preliminary data.</text>
</comment>
<feature type="compositionally biased region" description="Gly residues" evidence="2">
    <location>
        <begin position="693"/>
        <end position="707"/>
    </location>
</feature>
<dbReference type="InterPro" id="IPR018829">
    <property type="entry name" value="DUF2433"/>
</dbReference>
<evidence type="ECO:0000259" key="4">
    <source>
        <dbReference type="PROSITE" id="PS50102"/>
    </source>
</evidence>
<dbReference type="InterPro" id="IPR012677">
    <property type="entry name" value="Nucleotide-bd_a/b_plait_sf"/>
</dbReference>
<feature type="compositionally biased region" description="Basic and acidic residues" evidence="2">
    <location>
        <begin position="576"/>
        <end position="596"/>
    </location>
</feature>
<feature type="compositionally biased region" description="Pro residues" evidence="2">
    <location>
        <begin position="464"/>
        <end position="473"/>
    </location>
</feature>
<protein>
    <recommendedName>
        <fullName evidence="4">RRM domain-containing protein</fullName>
    </recommendedName>
</protein>
<feature type="domain" description="RRM" evidence="4">
    <location>
        <begin position="604"/>
        <end position="683"/>
    </location>
</feature>
<gene>
    <name evidence="5" type="ORF">BD324DRAFT_633119</name>
</gene>
<keyword evidence="3" id="KW-1133">Transmembrane helix</keyword>
<evidence type="ECO:0000256" key="1">
    <source>
        <dbReference type="PROSITE-ProRule" id="PRU00176"/>
    </source>
</evidence>
<keyword evidence="3" id="KW-0812">Transmembrane</keyword>
<keyword evidence="6" id="KW-1185">Reference proteome</keyword>
<keyword evidence="1" id="KW-0694">RNA-binding</keyword>
<dbReference type="InterPro" id="IPR052743">
    <property type="entry name" value="Glutaminase_GtaA"/>
</dbReference>
<evidence type="ECO:0000313" key="6">
    <source>
        <dbReference type="Proteomes" id="UP000193218"/>
    </source>
</evidence>
<dbReference type="Gene3D" id="3.30.70.330">
    <property type="match status" value="1"/>
</dbReference>
<dbReference type="GO" id="GO:0003723">
    <property type="term" value="F:RNA binding"/>
    <property type="evidence" value="ECO:0007669"/>
    <property type="project" value="UniProtKB-UniRule"/>
</dbReference>
<sequence>MVAVASNGLLSPAQTEKTPSVSSPPRIVLAGKTGRILCVSDIRGDYHELNKLIREHDATAVIHTGDFGFMNAESLDRMQDKILRHLLQYSPLIPNMTRSQLLAIPESAGRAALINALNNSSNHFLLSYFPLLLTGAITFPVPVFTVWGLLEDVRILEKFRTGEYEVHNLNIIDEATTSLLDIGGLKLRLFGLGGALIQHKLFNHGEGYSTIAGGEGTMWTTALQIGELVDTAQRVFDPSETRILIASAPVTRNGLLTLIANTLRVDITISGGLHFRYPVSLNQYSIHTDHEEYKRRLASARDSFQAVYNQVKGSIEASMNGTQQDLLKKALMATSRIVDDYNKDESWTNTWHWVLCDASCGHMILSVDQGRVTAETRSTGLNFSHRTNNDTAPRSGPIAPAAPAPIAPRATTAAEAPLSKPMPPTGAMARPPAPAASSVMPPKPVSTPAAPMSNIRGIATRPPAAAPIRPPTGPSTVPSSIPPKPVQPRPRPSTANVPPAQSTEAKPTTPSRPTPTAAKAPAQSNGKPSSPAPKGRNAPEKRTDTPPNGSKPEKQERNRSTKAERSESKPATPVTETEKKTSDEDTKGEKKPRIEDASTPATKKSLYLKGLPTPVTEEEIKALFPNSAAKIVSVKLLHDQYNNNKQKDFGYVDFANEDDCQEALKSHTDTIRDKTISISISNPPPRAPSLARGGRGGGVRGGRGGFRGSLMTGPGKKEGDSAGAATSDRKKEIATGGGGEKKD</sequence>
<dbReference type="PANTHER" id="PTHR31987">
    <property type="entry name" value="GLUTAMINASE A-RELATED"/>
    <property type="match status" value="1"/>
</dbReference>
<dbReference type="InterPro" id="IPR029052">
    <property type="entry name" value="Metallo-depent_PP-like"/>
</dbReference>
<dbReference type="InterPro" id="IPR000504">
    <property type="entry name" value="RRM_dom"/>
</dbReference>
<proteinExistence type="predicted"/>
<dbReference type="SUPFAM" id="SSF54928">
    <property type="entry name" value="RNA-binding domain, RBD"/>
    <property type="match status" value="1"/>
</dbReference>
<feature type="compositionally biased region" description="Low complexity" evidence="2">
    <location>
        <begin position="407"/>
        <end position="417"/>
    </location>
</feature>
<evidence type="ECO:0000256" key="2">
    <source>
        <dbReference type="SAM" id="MobiDB-lite"/>
    </source>
</evidence>
<name>A0A1Y1UA41_9TREE</name>
<dbReference type="GeneID" id="33558403"/>
<dbReference type="PANTHER" id="PTHR31987:SF11">
    <property type="entry name" value="DUF2433 DOMAIN-CONTAINING PROTEIN"/>
    <property type="match status" value="1"/>
</dbReference>
<feature type="region of interest" description="Disordered" evidence="2">
    <location>
        <begin position="378"/>
        <end position="605"/>
    </location>
</feature>
<evidence type="ECO:0000313" key="5">
    <source>
        <dbReference type="EMBL" id="ORX34900.1"/>
    </source>
</evidence>
<feature type="compositionally biased region" description="Polar residues" evidence="2">
    <location>
        <begin position="494"/>
        <end position="504"/>
    </location>
</feature>
<dbReference type="AlphaFoldDB" id="A0A1Y1UA41"/>
<dbReference type="STRING" id="4999.A0A1Y1UA41"/>
<dbReference type="SUPFAM" id="SSF56300">
    <property type="entry name" value="Metallo-dependent phosphatases"/>
    <property type="match status" value="1"/>
</dbReference>
<dbReference type="InterPro" id="IPR035979">
    <property type="entry name" value="RBD_domain_sf"/>
</dbReference>
<reference evidence="5 6" key="1">
    <citation type="submission" date="2017-03" db="EMBL/GenBank/DDBJ databases">
        <title>Widespread Adenine N6-methylation of Active Genes in Fungi.</title>
        <authorList>
            <consortium name="DOE Joint Genome Institute"/>
            <person name="Mondo S.J."/>
            <person name="Dannebaum R.O."/>
            <person name="Kuo R.C."/>
            <person name="Louie K.B."/>
            <person name="Bewick A.J."/>
            <person name="Labutti K."/>
            <person name="Haridas S."/>
            <person name="Kuo A."/>
            <person name="Salamov A."/>
            <person name="Ahrendt S.R."/>
            <person name="Lau R."/>
            <person name="Bowen B.P."/>
            <person name="Lipzen A."/>
            <person name="Sullivan W."/>
            <person name="Andreopoulos W.B."/>
            <person name="Clum A."/>
            <person name="Lindquist E."/>
            <person name="Daum C."/>
            <person name="Northen T.R."/>
            <person name="Ramamoorthy G."/>
            <person name="Schmitz R.J."/>
            <person name="Gryganskyi A."/>
            <person name="Culley D."/>
            <person name="Magnuson J."/>
            <person name="James T.Y."/>
            <person name="O'Malley M.A."/>
            <person name="Stajich J.E."/>
            <person name="Spatafora J.W."/>
            <person name="Visel A."/>
            <person name="Grigoriev I.V."/>
        </authorList>
    </citation>
    <scope>NUCLEOTIDE SEQUENCE [LARGE SCALE GENOMIC DNA]</scope>
    <source>
        <strain evidence="5 6">NRRL Y-17943</strain>
    </source>
</reference>
<dbReference type="Pfam" id="PF00076">
    <property type="entry name" value="RRM_1"/>
    <property type="match status" value="1"/>
</dbReference>
<dbReference type="OrthoDB" id="3918848at2759"/>
<dbReference type="Pfam" id="PF10360">
    <property type="entry name" value="DUF2433"/>
    <property type="match status" value="1"/>
</dbReference>
<feature type="compositionally biased region" description="Basic and acidic residues" evidence="2">
    <location>
        <begin position="727"/>
        <end position="743"/>
    </location>
</feature>
<dbReference type="SMART" id="SM00360">
    <property type="entry name" value="RRM"/>
    <property type="match status" value="1"/>
</dbReference>
<dbReference type="RefSeq" id="XP_021869116.1">
    <property type="nucleotide sequence ID" value="XM_022016594.1"/>
</dbReference>
<keyword evidence="3" id="KW-0472">Membrane</keyword>
<dbReference type="InParanoid" id="A0A1Y1UA41"/>
<feature type="region of interest" description="Disordered" evidence="2">
    <location>
        <begin position="677"/>
        <end position="743"/>
    </location>
</feature>
<feature type="compositionally biased region" description="Basic and acidic residues" evidence="2">
    <location>
        <begin position="551"/>
        <end position="568"/>
    </location>
</feature>
<dbReference type="PROSITE" id="PS50102">
    <property type="entry name" value="RRM"/>
    <property type="match status" value="1"/>
</dbReference>
<evidence type="ECO:0000256" key="3">
    <source>
        <dbReference type="SAM" id="Phobius"/>
    </source>
</evidence>
<organism evidence="5 6">
    <name type="scientific">Kockovaella imperatae</name>
    <dbReference type="NCBI Taxonomy" id="4999"/>
    <lineage>
        <taxon>Eukaryota</taxon>
        <taxon>Fungi</taxon>
        <taxon>Dikarya</taxon>
        <taxon>Basidiomycota</taxon>
        <taxon>Agaricomycotina</taxon>
        <taxon>Tremellomycetes</taxon>
        <taxon>Tremellales</taxon>
        <taxon>Cuniculitremaceae</taxon>
        <taxon>Kockovaella</taxon>
    </lineage>
</organism>
<dbReference type="Proteomes" id="UP000193218">
    <property type="component" value="Unassembled WGS sequence"/>
</dbReference>
<feature type="compositionally biased region" description="Low complexity" evidence="2">
    <location>
        <begin position="425"/>
        <end position="440"/>
    </location>
</feature>
<dbReference type="EMBL" id="NBSH01000012">
    <property type="protein sequence ID" value="ORX34900.1"/>
    <property type="molecule type" value="Genomic_DNA"/>
</dbReference>
<feature type="compositionally biased region" description="Polar residues" evidence="2">
    <location>
        <begin position="378"/>
        <end position="391"/>
    </location>
</feature>
<feature type="compositionally biased region" description="Pro residues" evidence="2">
    <location>
        <begin position="480"/>
        <end position="491"/>
    </location>
</feature>
<feature type="transmembrane region" description="Helical" evidence="3">
    <location>
        <begin position="128"/>
        <end position="150"/>
    </location>
</feature>
<accession>A0A1Y1UA41</accession>